<dbReference type="Pfam" id="PF03732">
    <property type="entry name" value="Retrotrans_gag"/>
    <property type="match status" value="1"/>
</dbReference>
<sequence>MEEEKGEESREAIFNKDSQQAKEGIMNIQQGDSESLCDYCQRSKYKCEEYPNHNIPQSQLLKHFYEGLKSSDKALVNAAFPSSIFDEDAGDVLGWIGVLIKGLSKNRNEREQDPLCQQDHMSRK</sequence>
<gene>
    <name evidence="3" type="ORF">COLO4_13060</name>
</gene>
<reference evidence="4" key="1">
    <citation type="submission" date="2013-09" db="EMBL/GenBank/DDBJ databases">
        <title>Corchorus olitorius genome sequencing.</title>
        <authorList>
            <person name="Alam M."/>
            <person name="Haque M.S."/>
            <person name="Islam M.S."/>
            <person name="Emdad E.M."/>
            <person name="Islam M.M."/>
            <person name="Ahmed B."/>
            <person name="Halim A."/>
            <person name="Hossen Q.M.M."/>
            <person name="Hossain M.Z."/>
            <person name="Ahmed R."/>
            <person name="Khan M.M."/>
            <person name="Islam R."/>
            <person name="Rashid M.M."/>
            <person name="Khan S.A."/>
            <person name="Rahman M.S."/>
            <person name="Alam M."/>
            <person name="Yahiya A.S."/>
            <person name="Khan M.S."/>
            <person name="Azam M.S."/>
            <person name="Haque T."/>
            <person name="Lashkar M.Z.H."/>
            <person name="Akhand A.I."/>
            <person name="Morshed G."/>
            <person name="Roy S."/>
            <person name="Uddin K.S."/>
            <person name="Rabeya T."/>
            <person name="Hossain A.S."/>
            <person name="Chowdhury A."/>
            <person name="Snigdha A.R."/>
            <person name="Mortoza M.S."/>
            <person name="Matin S.A."/>
            <person name="Hoque S.M.E."/>
            <person name="Islam M.K."/>
            <person name="Roy D.K."/>
            <person name="Haider R."/>
            <person name="Moosa M.M."/>
            <person name="Elias S.M."/>
            <person name="Hasan A.M."/>
            <person name="Jahan S."/>
            <person name="Shafiuddin M."/>
            <person name="Mahmood N."/>
            <person name="Shommy N.S."/>
        </authorList>
    </citation>
    <scope>NUCLEOTIDE SEQUENCE [LARGE SCALE GENOMIC DNA]</scope>
    <source>
        <strain evidence="4">cv. O-4</strain>
    </source>
</reference>
<dbReference type="Proteomes" id="UP000187203">
    <property type="component" value="Unassembled WGS sequence"/>
</dbReference>
<dbReference type="InterPro" id="IPR005162">
    <property type="entry name" value="Retrotrans_gag_dom"/>
</dbReference>
<evidence type="ECO:0000256" key="1">
    <source>
        <dbReference type="SAM" id="MobiDB-lite"/>
    </source>
</evidence>
<protein>
    <submittedName>
        <fullName evidence="3">Retrotransposon gag protein</fullName>
    </submittedName>
</protein>
<evidence type="ECO:0000313" key="4">
    <source>
        <dbReference type="Proteomes" id="UP000187203"/>
    </source>
</evidence>
<dbReference type="EMBL" id="AWUE01015033">
    <property type="protein sequence ID" value="OMO99877.1"/>
    <property type="molecule type" value="Genomic_DNA"/>
</dbReference>
<organism evidence="3 4">
    <name type="scientific">Corchorus olitorius</name>
    <dbReference type="NCBI Taxonomy" id="93759"/>
    <lineage>
        <taxon>Eukaryota</taxon>
        <taxon>Viridiplantae</taxon>
        <taxon>Streptophyta</taxon>
        <taxon>Embryophyta</taxon>
        <taxon>Tracheophyta</taxon>
        <taxon>Spermatophyta</taxon>
        <taxon>Magnoliopsida</taxon>
        <taxon>eudicotyledons</taxon>
        <taxon>Gunneridae</taxon>
        <taxon>Pentapetalae</taxon>
        <taxon>rosids</taxon>
        <taxon>malvids</taxon>
        <taxon>Malvales</taxon>
        <taxon>Malvaceae</taxon>
        <taxon>Grewioideae</taxon>
        <taxon>Apeibeae</taxon>
        <taxon>Corchorus</taxon>
    </lineage>
</organism>
<evidence type="ECO:0000313" key="3">
    <source>
        <dbReference type="EMBL" id="OMO99877.1"/>
    </source>
</evidence>
<name>A0A1R3JYS1_9ROSI</name>
<comment type="caution">
    <text evidence="3">The sequence shown here is derived from an EMBL/GenBank/DDBJ whole genome shotgun (WGS) entry which is preliminary data.</text>
</comment>
<feature type="domain" description="Retrotransposon gag" evidence="2">
    <location>
        <begin position="16"/>
        <end position="69"/>
    </location>
</feature>
<proteinExistence type="predicted"/>
<keyword evidence="4" id="KW-1185">Reference proteome</keyword>
<accession>A0A1R3JYS1</accession>
<feature type="region of interest" description="Disordered" evidence="1">
    <location>
        <begin position="1"/>
        <end position="22"/>
    </location>
</feature>
<evidence type="ECO:0000259" key="2">
    <source>
        <dbReference type="Pfam" id="PF03732"/>
    </source>
</evidence>
<dbReference type="AlphaFoldDB" id="A0A1R3JYS1"/>